<proteinExistence type="predicted"/>
<dbReference type="AlphaFoldDB" id="A0A1T3NJ74"/>
<name>A0A1T3NJ74_9ACTN</name>
<dbReference type="InterPro" id="IPR046675">
    <property type="entry name" value="DUF6545"/>
</dbReference>
<sequence>MRAAAAEWQRRVACPRDFGVGAVVDLHRQLFDAVAPLQVIRVSENTPTMWVGARDADYLTWPPGSALYRFHQAAQVLLKARLGPGADERCDEVARCFATGLVARMIQENVPTGWLTRARAHLALRQLWWALSAATNDRPIYRRCAIGDCAHLSDVTFRLADRITDLESKFHELRPYFDRDVADSTFKTCHMVGERDDDAIGYAEAAVVTAAVHRRRRGSRPVPEHRRIDLASGPATAGIEDEMRRILALSRAFETVSKYVRRR</sequence>
<gene>
    <name evidence="2" type="ORF">B4N89_45055</name>
</gene>
<keyword evidence="3" id="KW-1185">Reference proteome</keyword>
<dbReference type="Proteomes" id="UP000190037">
    <property type="component" value="Unassembled WGS sequence"/>
</dbReference>
<protein>
    <recommendedName>
        <fullName evidence="1">DUF6545 domain-containing protein</fullName>
    </recommendedName>
</protein>
<reference evidence="2 3" key="1">
    <citation type="submission" date="2017-03" db="EMBL/GenBank/DDBJ databases">
        <title>Draft genome sequence of Streptomyces scabrisporus NF3, endophyte isolated from Amphipterygium adstringens.</title>
        <authorList>
            <person name="Vazquez M."/>
            <person name="Ceapa C.D."/>
            <person name="Rodriguez Luna D."/>
            <person name="Sanchez Esquivel S."/>
        </authorList>
    </citation>
    <scope>NUCLEOTIDE SEQUENCE [LARGE SCALE GENOMIC DNA]</scope>
    <source>
        <strain evidence="2 3">NF3</strain>
    </source>
</reference>
<evidence type="ECO:0000313" key="3">
    <source>
        <dbReference type="Proteomes" id="UP000190037"/>
    </source>
</evidence>
<dbReference type="EMBL" id="MWQN01000005">
    <property type="protein sequence ID" value="OPC76661.1"/>
    <property type="molecule type" value="Genomic_DNA"/>
</dbReference>
<organism evidence="2 3">
    <name type="scientific">Embleya scabrispora</name>
    <dbReference type="NCBI Taxonomy" id="159449"/>
    <lineage>
        <taxon>Bacteria</taxon>
        <taxon>Bacillati</taxon>
        <taxon>Actinomycetota</taxon>
        <taxon>Actinomycetes</taxon>
        <taxon>Kitasatosporales</taxon>
        <taxon>Streptomycetaceae</taxon>
        <taxon>Embleya</taxon>
    </lineage>
</organism>
<evidence type="ECO:0000259" key="1">
    <source>
        <dbReference type="Pfam" id="PF20182"/>
    </source>
</evidence>
<comment type="caution">
    <text evidence="2">The sequence shown here is derived from an EMBL/GenBank/DDBJ whole genome shotgun (WGS) entry which is preliminary data.</text>
</comment>
<dbReference type="Pfam" id="PF20182">
    <property type="entry name" value="DUF6545"/>
    <property type="match status" value="1"/>
</dbReference>
<evidence type="ECO:0000313" key="2">
    <source>
        <dbReference type="EMBL" id="OPC76661.1"/>
    </source>
</evidence>
<feature type="domain" description="DUF6545" evidence="1">
    <location>
        <begin position="114"/>
        <end position="254"/>
    </location>
</feature>
<accession>A0A1T3NJ74</accession>